<dbReference type="AlphaFoldDB" id="A0A0A1FAY8"/>
<dbReference type="STRING" id="279058.LT85_0867"/>
<dbReference type="RefSeq" id="WP_038485748.1">
    <property type="nucleotide sequence ID" value="NZ_CP009962.1"/>
</dbReference>
<dbReference type="SUPFAM" id="SSF74653">
    <property type="entry name" value="TolA/TonB C-terminal domain"/>
    <property type="match status" value="1"/>
</dbReference>
<dbReference type="OrthoDB" id="9803361at2"/>
<name>A0A0A1FAY8_9BURK</name>
<dbReference type="Proteomes" id="UP000030302">
    <property type="component" value="Chromosome"/>
</dbReference>
<evidence type="ECO:0000256" key="1">
    <source>
        <dbReference type="SAM" id="MobiDB-lite"/>
    </source>
</evidence>
<organism evidence="3 4">
    <name type="scientific">Collimonas arenae</name>
    <dbReference type="NCBI Taxonomy" id="279058"/>
    <lineage>
        <taxon>Bacteria</taxon>
        <taxon>Pseudomonadati</taxon>
        <taxon>Pseudomonadota</taxon>
        <taxon>Betaproteobacteria</taxon>
        <taxon>Burkholderiales</taxon>
        <taxon>Oxalobacteraceae</taxon>
        <taxon>Collimonas</taxon>
    </lineage>
</organism>
<reference evidence="4" key="1">
    <citation type="journal article" date="2014" name="Soil Biol. Biochem.">
        <title>Structure and function of bacterial communities in ageing soils: Insights from the Mendocino ecological staircase.</title>
        <authorList>
            <person name="Uroz S."/>
            <person name="Tech J.J."/>
            <person name="Sawaya N.A."/>
            <person name="Frey-Klett P."/>
            <person name="Leveau J.H.J."/>
        </authorList>
    </citation>
    <scope>NUCLEOTIDE SEQUENCE [LARGE SCALE GENOMIC DNA]</scope>
    <source>
        <strain evidence="4">Cal35</strain>
    </source>
</reference>
<proteinExistence type="predicted"/>
<accession>A0A0A1FAY8</accession>
<evidence type="ECO:0000313" key="3">
    <source>
        <dbReference type="EMBL" id="AIY40027.1"/>
    </source>
</evidence>
<feature type="chain" id="PRO_5001974124" evidence="2">
    <location>
        <begin position="23"/>
        <end position="299"/>
    </location>
</feature>
<dbReference type="Pfam" id="PF13103">
    <property type="entry name" value="TonB_2"/>
    <property type="match status" value="1"/>
</dbReference>
<keyword evidence="2" id="KW-0732">Signal</keyword>
<feature type="region of interest" description="Disordered" evidence="1">
    <location>
        <begin position="65"/>
        <end position="99"/>
    </location>
</feature>
<dbReference type="KEGG" id="care:LT85_0867"/>
<gene>
    <name evidence="3" type="primary">tonB</name>
    <name evidence="3" type="ORF">LT85_0867</name>
</gene>
<keyword evidence="4" id="KW-1185">Reference proteome</keyword>
<evidence type="ECO:0000256" key="2">
    <source>
        <dbReference type="SAM" id="SignalP"/>
    </source>
</evidence>
<dbReference type="HOGENOM" id="CLU_052089_0_0_4"/>
<protein>
    <submittedName>
        <fullName evidence="3">TonB protein</fullName>
    </submittedName>
</protein>
<evidence type="ECO:0000313" key="4">
    <source>
        <dbReference type="Proteomes" id="UP000030302"/>
    </source>
</evidence>
<sequence>MKSFFQNRILVGAIVASVVAHAALLAVRFAAPEAFKLKPTDPALEVILVNAKHNTKPVKPEALAQANLDGGGNADAGRAKSPLPDMRKSEDGDNVQSTKRRIEQLEQQQQQMLAQMNKQTPLKMPAMDVQDKASDNTPQPNGRDLVESAKAIARKEAEIAKNIDDYNKRPKKTQITPSTRAVGYAAYYKAFQDRVEKLGTLNFPKKNGKNLYGKLVVYIPIYQDGSLYTKEGGARIERGSGNRDLDAATLKIIERSAPFGRFPENMRSSGKDDVWEVISTFEFTREGQLEAQLMGGVNQ</sequence>
<feature type="signal peptide" evidence="2">
    <location>
        <begin position="1"/>
        <end position="22"/>
    </location>
</feature>
<dbReference type="Gene3D" id="3.30.1150.10">
    <property type="match status" value="1"/>
</dbReference>
<dbReference type="EMBL" id="CP009962">
    <property type="protein sequence ID" value="AIY40027.1"/>
    <property type="molecule type" value="Genomic_DNA"/>
</dbReference>